<dbReference type="GO" id="GO:0032993">
    <property type="term" value="C:protein-DNA complex"/>
    <property type="evidence" value="ECO:0007669"/>
    <property type="project" value="TreeGrafter"/>
</dbReference>
<dbReference type="InterPro" id="IPR036388">
    <property type="entry name" value="WH-like_DNA-bd_sf"/>
</dbReference>
<dbReference type="SUPFAM" id="SSF53850">
    <property type="entry name" value="Periplasmic binding protein-like II"/>
    <property type="match status" value="1"/>
</dbReference>
<gene>
    <name evidence="7" type="ORF">EDM22_08970</name>
</gene>
<dbReference type="PANTHER" id="PTHR30346:SF29">
    <property type="entry name" value="LYSR SUBSTRATE-BINDING"/>
    <property type="match status" value="1"/>
</dbReference>
<keyword evidence="3" id="KW-0238">DNA-binding</keyword>
<dbReference type="RefSeq" id="WP_122936721.1">
    <property type="nucleotide sequence ID" value="NZ_JBHSNT010000051.1"/>
</dbReference>
<dbReference type="Pfam" id="PF00126">
    <property type="entry name" value="HTH_1"/>
    <property type="match status" value="1"/>
</dbReference>
<protein>
    <submittedName>
        <fullName evidence="7">LysR family transcriptional regulator</fullName>
    </submittedName>
</protein>
<dbReference type="InterPro" id="IPR005119">
    <property type="entry name" value="LysR_subst-bd"/>
</dbReference>
<feature type="compositionally biased region" description="Basic and acidic residues" evidence="5">
    <location>
        <begin position="317"/>
        <end position="328"/>
    </location>
</feature>
<dbReference type="InterPro" id="IPR000847">
    <property type="entry name" value="LysR_HTH_N"/>
</dbReference>
<evidence type="ECO:0000259" key="6">
    <source>
        <dbReference type="PROSITE" id="PS50931"/>
    </source>
</evidence>
<evidence type="ECO:0000256" key="2">
    <source>
        <dbReference type="ARBA" id="ARBA00023015"/>
    </source>
</evidence>
<feature type="compositionally biased region" description="Low complexity" evidence="5">
    <location>
        <begin position="329"/>
        <end position="346"/>
    </location>
</feature>
<keyword evidence="8" id="KW-1185">Reference proteome</keyword>
<dbReference type="AlphaFoldDB" id="A0A3M8AF99"/>
<dbReference type="Gene3D" id="1.10.10.10">
    <property type="entry name" value="Winged helix-like DNA-binding domain superfamily/Winged helix DNA-binding domain"/>
    <property type="match status" value="1"/>
</dbReference>
<reference evidence="7 8" key="1">
    <citation type="submission" date="2018-10" db="EMBL/GenBank/DDBJ databases">
        <title>Isolation, diversity and antibacterial activity of antinobacteria from the wheat rhizosphere soil.</title>
        <authorList>
            <person name="Sun T."/>
        </authorList>
    </citation>
    <scope>NUCLEOTIDE SEQUENCE [LARGE SCALE GENOMIC DNA]</scope>
    <source>
        <strain evidence="7 8">SJ-23</strain>
    </source>
</reference>
<proteinExistence type="inferred from homology"/>
<dbReference type="GO" id="GO:0003700">
    <property type="term" value="F:DNA-binding transcription factor activity"/>
    <property type="evidence" value="ECO:0007669"/>
    <property type="project" value="InterPro"/>
</dbReference>
<dbReference type="OrthoDB" id="3673085at2"/>
<dbReference type="Pfam" id="PF03466">
    <property type="entry name" value="LysR_substrate"/>
    <property type="match status" value="1"/>
</dbReference>
<sequence length="346" mass="35557">MTVDEPALQHELDAASLGAMRAIADHGSITAAAAALGYSQPAMSQQLRRAEARAGMALVERTGRGIRLTAAGRVLARHGAAVATAIEAAGGELAALRGLRSGRVRLTAFPSASPTIVPEFMAVMASRHPGVVVSFVEAEPPEAVAAVREDRADLALTFSYPGDRGDPHGESARGLEVRTLGSDRMHVVLPQGHPLAAGGRVELAGLAEERWIAGCPRCRGHLLELCDAAGFAPRIAVETDNFVAVEEMVASGLGVAVLPGLAIQSAGARAGVVVRETAGEDRRTVHLVAARGATGVPAVAVAAEVLARLVAQREHGRDRDLISSDRDAAGAPTRAPAAGPTIGTDV</sequence>
<feature type="region of interest" description="Disordered" evidence="5">
    <location>
        <begin position="317"/>
        <end position="346"/>
    </location>
</feature>
<evidence type="ECO:0000256" key="5">
    <source>
        <dbReference type="SAM" id="MobiDB-lite"/>
    </source>
</evidence>
<comment type="caution">
    <text evidence="7">The sequence shown here is derived from an EMBL/GenBank/DDBJ whole genome shotgun (WGS) entry which is preliminary data.</text>
</comment>
<accession>A0A3M8AF99</accession>
<name>A0A3M8AF99_9MICO</name>
<keyword evidence="4" id="KW-0804">Transcription</keyword>
<evidence type="ECO:0000313" key="7">
    <source>
        <dbReference type="EMBL" id="RNB49894.1"/>
    </source>
</evidence>
<evidence type="ECO:0000256" key="3">
    <source>
        <dbReference type="ARBA" id="ARBA00023125"/>
    </source>
</evidence>
<comment type="similarity">
    <text evidence="1">Belongs to the LysR transcriptional regulatory family.</text>
</comment>
<dbReference type="SUPFAM" id="SSF46785">
    <property type="entry name" value="Winged helix' DNA-binding domain"/>
    <property type="match status" value="1"/>
</dbReference>
<dbReference type="PANTHER" id="PTHR30346">
    <property type="entry name" value="TRANSCRIPTIONAL DUAL REGULATOR HCAR-RELATED"/>
    <property type="match status" value="1"/>
</dbReference>
<evidence type="ECO:0000256" key="4">
    <source>
        <dbReference type="ARBA" id="ARBA00023163"/>
    </source>
</evidence>
<dbReference type="Proteomes" id="UP000275048">
    <property type="component" value="Unassembled WGS sequence"/>
</dbReference>
<dbReference type="PROSITE" id="PS50931">
    <property type="entry name" value="HTH_LYSR"/>
    <property type="match status" value="1"/>
</dbReference>
<dbReference type="Gene3D" id="3.40.190.10">
    <property type="entry name" value="Periplasmic binding protein-like II"/>
    <property type="match status" value="2"/>
</dbReference>
<organism evidence="7 8">
    <name type="scientific">Agromyces tardus</name>
    <dbReference type="NCBI Taxonomy" id="2583849"/>
    <lineage>
        <taxon>Bacteria</taxon>
        <taxon>Bacillati</taxon>
        <taxon>Actinomycetota</taxon>
        <taxon>Actinomycetes</taxon>
        <taxon>Micrococcales</taxon>
        <taxon>Microbacteriaceae</taxon>
        <taxon>Agromyces</taxon>
    </lineage>
</organism>
<evidence type="ECO:0000256" key="1">
    <source>
        <dbReference type="ARBA" id="ARBA00009437"/>
    </source>
</evidence>
<feature type="domain" description="HTH lysR-type" evidence="6">
    <location>
        <begin position="12"/>
        <end position="69"/>
    </location>
</feature>
<dbReference type="GO" id="GO:0003677">
    <property type="term" value="F:DNA binding"/>
    <property type="evidence" value="ECO:0007669"/>
    <property type="project" value="UniProtKB-KW"/>
</dbReference>
<dbReference type="EMBL" id="RHHB01000013">
    <property type="protein sequence ID" value="RNB49894.1"/>
    <property type="molecule type" value="Genomic_DNA"/>
</dbReference>
<dbReference type="CDD" id="cd08423">
    <property type="entry name" value="PBP2_LTTR_like_6"/>
    <property type="match status" value="1"/>
</dbReference>
<dbReference type="InterPro" id="IPR036390">
    <property type="entry name" value="WH_DNA-bd_sf"/>
</dbReference>
<evidence type="ECO:0000313" key="8">
    <source>
        <dbReference type="Proteomes" id="UP000275048"/>
    </source>
</evidence>
<keyword evidence="2" id="KW-0805">Transcription regulation</keyword>